<accession>A0A372M9U4</accession>
<keyword evidence="2" id="KW-1185">Reference proteome</keyword>
<dbReference type="AlphaFoldDB" id="A0A372M9U4"/>
<dbReference type="EMBL" id="QUAK01000025">
    <property type="protein sequence ID" value="RFU87639.1"/>
    <property type="molecule type" value="Genomic_DNA"/>
</dbReference>
<dbReference type="RefSeq" id="WP_128554699.1">
    <property type="nucleotide sequence ID" value="NZ_QUAK01000025.1"/>
</dbReference>
<sequence>MSVRLRVFAGRSSSAGAVAGFAERVRGELVLDLPDDDLGEDLEDCLDFYEWGSKPRCEEIEYLRLVREARDRMSRGW</sequence>
<comment type="caution">
    <text evidence="1">The sequence shown here is derived from an EMBL/GenBank/DDBJ whole genome shotgun (WGS) entry which is preliminary data.</text>
</comment>
<name>A0A372M9U4_9ACTN</name>
<proteinExistence type="predicted"/>
<reference evidence="1 2" key="1">
    <citation type="submission" date="2018-08" db="EMBL/GenBank/DDBJ databases">
        <title>Isolation, diversity and antifungal activity of Actinobacteria from wheat.</title>
        <authorList>
            <person name="Han C."/>
        </authorList>
    </citation>
    <scope>NUCLEOTIDE SEQUENCE [LARGE SCALE GENOMIC DNA]</scope>
    <source>
        <strain evidence="1 2">NEAU-YY421</strain>
    </source>
</reference>
<dbReference type="Proteomes" id="UP000263094">
    <property type="component" value="Unassembled WGS sequence"/>
</dbReference>
<gene>
    <name evidence="1" type="ORF">DY218_05070</name>
</gene>
<organism evidence="1 2">
    <name type="scientific">Streptomyces triticagri</name>
    <dbReference type="NCBI Taxonomy" id="2293568"/>
    <lineage>
        <taxon>Bacteria</taxon>
        <taxon>Bacillati</taxon>
        <taxon>Actinomycetota</taxon>
        <taxon>Actinomycetes</taxon>
        <taxon>Kitasatosporales</taxon>
        <taxon>Streptomycetaceae</taxon>
        <taxon>Streptomyces</taxon>
    </lineage>
</organism>
<evidence type="ECO:0000313" key="1">
    <source>
        <dbReference type="EMBL" id="RFU87639.1"/>
    </source>
</evidence>
<protein>
    <submittedName>
        <fullName evidence="1">Uncharacterized protein</fullName>
    </submittedName>
</protein>
<evidence type="ECO:0000313" key="2">
    <source>
        <dbReference type="Proteomes" id="UP000263094"/>
    </source>
</evidence>